<dbReference type="PANTHER" id="PTHR31150">
    <property type="entry name" value="EXPRESSED PROTEIN"/>
    <property type="match status" value="1"/>
</dbReference>
<dbReference type="InterPro" id="IPR001841">
    <property type="entry name" value="Znf_RING"/>
</dbReference>
<evidence type="ECO:0000259" key="3">
    <source>
        <dbReference type="PROSITE" id="PS50089"/>
    </source>
</evidence>
<dbReference type="AlphaFoldDB" id="A0A0E0C094"/>
<dbReference type="PANTHER" id="PTHR31150:SF22">
    <property type="entry name" value="RING-TYPE DOMAIN-CONTAINING PROTEIN"/>
    <property type="match status" value="1"/>
</dbReference>
<keyword evidence="1" id="KW-0862">Zinc</keyword>
<dbReference type="GO" id="GO:0008270">
    <property type="term" value="F:zinc ion binding"/>
    <property type="evidence" value="ECO:0007669"/>
    <property type="project" value="UniProtKB-KW"/>
</dbReference>
<keyword evidence="5" id="KW-1185">Reference proteome</keyword>
<protein>
    <recommendedName>
        <fullName evidence="3">RING-type domain-containing protein</fullName>
    </recommendedName>
</protein>
<evidence type="ECO:0000313" key="5">
    <source>
        <dbReference type="Proteomes" id="UP000008021"/>
    </source>
</evidence>
<dbReference type="SMART" id="SM00184">
    <property type="entry name" value="RING"/>
    <property type="match status" value="1"/>
</dbReference>
<keyword evidence="1" id="KW-0479">Metal-binding</keyword>
<dbReference type="InterPro" id="IPR013083">
    <property type="entry name" value="Znf_RING/FYVE/PHD"/>
</dbReference>
<organism evidence="4">
    <name type="scientific">Oryza meridionalis</name>
    <dbReference type="NCBI Taxonomy" id="40149"/>
    <lineage>
        <taxon>Eukaryota</taxon>
        <taxon>Viridiplantae</taxon>
        <taxon>Streptophyta</taxon>
        <taxon>Embryophyta</taxon>
        <taxon>Tracheophyta</taxon>
        <taxon>Spermatophyta</taxon>
        <taxon>Magnoliopsida</taxon>
        <taxon>Liliopsida</taxon>
        <taxon>Poales</taxon>
        <taxon>Poaceae</taxon>
        <taxon>BOP clade</taxon>
        <taxon>Oryzoideae</taxon>
        <taxon>Oryzeae</taxon>
        <taxon>Oryzinae</taxon>
        <taxon>Oryza</taxon>
    </lineage>
</organism>
<dbReference type="Proteomes" id="UP000008021">
    <property type="component" value="Chromosome 1"/>
</dbReference>
<reference evidence="4" key="2">
    <citation type="submission" date="2018-05" db="EMBL/GenBank/DDBJ databases">
        <title>OmerRS3 (Oryza meridionalis Reference Sequence Version 3).</title>
        <authorList>
            <person name="Zhang J."/>
            <person name="Kudrna D."/>
            <person name="Lee S."/>
            <person name="Talag J."/>
            <person name="Welchert J."/>
            <person name="Wing R.A."/>
        </authorList>
    </citation>
    <scope>NUCLEOTIDE SEQUENCE [LARGE SCALE GENOMIC DNA]</scope>
    <source>
        <strain evidence="4">cv. OR44</strain>
    </source>
</reference>
<sequence length="303" mass="33713">MRANCCIAAKERSQPHVASSEVSAYKIRNSPSWSFRQSSGNIQQELKSGSIAPTKGHPNDDNLSYQSRSVKWQKSDSKMKSSKYLKAECQAVQSTSSTSTIESFNESYLEEGRPSSSMPSVYSKDLIAGGSHGEPSQRERWPVDNDLFGHVITNRTRSNAPHSTSLAPGQEVCKLCSKQLKEQSTWNAHELAIVVVLFCGHSYHANCLDGITIESEKYDPLCPVCTHDEKYFTNLYGKQDSKIKNKVSKSVITDIDIDRSSKHRHKSLREPRLDTRVGQQGERDFGKGSGENSLIATINFTCS</sequence>
<dbReference type="HOGENOM" id="CLU_919456_0_0_1"/>
<accession>A0A0E0C094</accession>
<dbReference type="PROSITE" id="PS50089">
    <property type="entry name" value="ZF_RING_2"/>
    <property type="match status" value="1"/>
</dbReference>
<feature type="region of interest" description="Disordered" evidence="2">
    <location>
        <begin position="34"/>
        <end position="67"/>
    </location>
</feature>
<evidence type="ECO:0000313" key="4">
    <source>
        <dbReference type="EnsemblPlants" id="OMERI01G10140.3"/>
    </source>
</evidence>
<dbReference type="Gramene" id="OMERI01G10140.3">
    <property type="protein sequence ID" value="OMERI01G10140.3"/>
    <property type="gene ID" value="OMERI01G10140"/>
</dbReference>
<dbReference type="Gene3D" id="3.30.40.10">
    <property type="entry name" value="Zinc/RING finger domain, C3HC4 (zinc finger)"/>
    <property type="match status" value="1"/>
</dbReference>
<dbReference type="SUPFAM" id="SSF57850">
    <property type="entry name" value="RING/U-box"/>
    <property type="match status" value="1"/>
</dbReference>
<reference evidence="4" key="1">
    <citation type="submission" date="2015-04" db="UniProtKB">
        <authorList>
            <consortium name="EnsemblPlants"/>
        </authorList>
    </citation>
    <scope>IDENTIFICATION</scope>
</reference>
<feature type="region of interest" description="Disordered" evidence="2">
    <location>
        <begin position="262"/>
        <end position="288"/>
    </location>
</feature>
<feature type="domain" description="RING-type" evidence="3">
    <location>
        <begin position="173"/>
        <end position="226"/>
    </location>
</feature>
<name>A0A0E0C094_9ORYZ</name>
<feature type="compositionally biased region" description="Basic and acidic residues" evidence="2">
    <location>
        <begin position="268"/>
        <end position="286"/>
    </location>
</feature>
<feature type="compositionally biased region" description="Polar residues" evidence="2">
    <location>
        <begin position="34"/>
        <end position="47"/>
    </location>
</feature>
<evidence type="ECO:0000256" key="2">
    <source>
        <dbReference type="SAM" id="MobiDB-lite"/>
    </source>
</evidence>
<keyword evidence="1" id="KW-0863">Zinc-finger</keyword>
<evidence type="ECO:0000256" key="1">
    <source>
        <dbReference type="PROSITE-ProRule" id="PRU00175"/>
    </source>
</evidence>
<dbReference type="EnsemblPlants" id="OMERI01G10140.3">
    <property type="protein sequence ID" value="OMERI01G10140.3"/>
    <property type="gene ID" value="OMERI01G10140"/>
</dbReference>
<proteinExistence type="predicted"/>